<feature type="compositionally biased region" description="Polar residues" evidence="1">
    <location>
        <begin position="83"/>
        <end position="95"/>
    </location>
</feature>
<keyword evidence="3" id="KW-1185">Reference proteome</keyword>
<name>A0AAV7TSE6_PLEWA</name>
<proteinExistence type="predicted"/>
<dbReference type="Proteomes" id="UP001066276">
    <property type="component" value="Chromosome 3_2"/>
</dbReference>
<dbReference type="EMBL" id="JANPWB010000006">
    <property type="protein sequence ID" value="KAJ1179386.1"/>
    <property type="molecule type" value="Genomic_DNA"/>
</dbReference>
<organism evidence="2 3">
    <name type="scientific">Pleurodeles waltl</name>
    <name type="common">Iberian ribbed newt</name>
    <dbReference type="NCBI Taxonomy" id="8319"/>
    <lineage>
        <taxon>Eukaryota</taxon>
        <taxon>Metazoa</taxon>
        <taxon>Chordata</taxon>
        <taxon>Craniata</taxon>
        <taxon>Vertebrata</taxon>
        <taxon>Euteleostomi</taxon>
        <taxon>Amphibia</taxon>
        <taxon>Batrachia</taxon>
        <taxon>Caudata</taxon>
        <taxon>Salamandroidea</taxon>
        <taxon>Salamandridae</taxon>
        <taxon>Pleurodelinae</taxon>
        <taxon>Pleurodeles</taxon>
    </lineage>
</organism>
<dbReference type="AlphaFoldDB" id="A0AAV7TSE6"/>
<accession>A0AAV7TSE6</accession>
<evidence type="ECO:0000313" key="2">
    <source>
        <dbReference type="EMBL" id="KAJ1179386.1"/>
    </source>
</evidence>
<comment type="caution">
    <text evidence="2">The sequence shown here is derived from an EMBL/GenBank/DDBJ whole genome shotgun (WGS) entry which is preliminary data.</text>
</comment>
<protein>
    <submittedName>
        <fullName evidence="2">Uncharacterized protein</fullName>
    </submittedName>
</protein>
<evidence type="ECO:0000256" key="1">
    <source>
        <dbReference type="SAM" id="MobiDB-lite"/>
    </source>
</evidence>
<evidence type="ECO:0000313" key="3">
    <source>
        <dbReference type="Proteomes" id="UP001066276"/>
    </source>
</evidence>
<reference evidence="2" key="1">
    <citation type="journal article" date="2022" name="bioRxiv">
        <title>Sequencing and chromosome-scale assembly of the giantPleurodeles waltlgenome.</title>
        <authorList>
            <person name="Brown T."/>
            <person name="Elewa A."/>
            <person name="Iarovenko S."/>
            <person name="Subramanian E."/>
            <person name="Araus A.J."/>
            <person name="Petzold A."/>
            <person name="Susuki M."/>
            <person name="Suzuki K.-i.T."/>
            <person name="Hayashi T."/>
            <person name="Toyoda A."/>
            <person name="Oliveira C."/>
            <person name="Osipova E."/>
            <person name="Leigh N.D."/>
            <person name="Simon A."/>
            <person name="Yun M.H."/>
        </authorList>
    </citation>
    <scope>NUCLEOTIDE SEQUENCE</scope>
    <source>
        <strain evidence="2">20211129_DDA</strain>
        <tissue evidence="2">Liver</tissue>
    </source>
</reference>
<gene>
    <name evidence="2" type="ORF">NDU88_004620</name>
</gene>
<sequence>MLGERVTRVSHRPHPDLAGPLPCGPGALSLLQFSKTAALTLAGDGWILGPKPLDECWAGRLLAPLRGRPAPAIDAVAAPGWGTENSNNPSGSDSATGAPERRKACAGVGRGDWLEYGARAGPPGCGACARELESRLPAQSGECCARKQHLNTIEVRRGLGWGAQLPAAGGVACWDSPPPPSRHRHLGTRIAAHHV</sequence>
<feature type="region of interest" description="Disordered" evidence="1">
    <location>
        <begin position="1"/>
        <end position="21"/>
    </location>
</feature>
<feature type="region of interest" description="Disordered" evidence="1">
    <location>
        <begin position="77"/>
        <end position="101"/>
    </location>
</feature>